<accession>A0A7G7G9F7</accession>
<evidence type="ECO:0000313" key="2">
    <source>
        <dbReference type="Proteomes" id="UP000515237"/>
    </source>
</evidence>
<name>A0A7G7G9F7_9BACT</name>
<proteinExistence type="predicted"/>
<dbReference type="Proteomes" id="UP000515237">
    <property type="component" value="Chromosome"/>
</dbReference>
<evidence type="ECO:0008006" key="3">
    <source>
        <dbReference type="Google" id="ProtNLM"/>
    </source>
</evidence>
<protein>
    <recommendedName>
        <fullName evidence="3">DUF3471 domain-containing protein</fullName>
    </recommendedName>
</protein>
<reference evidence="1 2" key="1">
    <citation type="journal article" date="2018" name="Int. J. Syst. Evol. Microbiol.">
        <title>Adhaeribacter swui sp. nov., isolated from wet mud.</title>
        <authorList>
            <person name="Kim D.U."/>
            <person name="Kim K.W."/>
            <person name="Kang M.S."/>
            <person name="Kim J.Y."/>
            <person name="Jang J.H."/>
            <person name="Kim M.K."/>
        </authorList>
    </citation>
    <scope>NUCLEOTIDE SEQUENCE [LARGE SCALE GENOMIC DNA]</scope>
    <source>
        <strain evidence="1 2">KCTC 52873</strain>
    </source>
</reference>
<dbReference type="RefSeq" id="WP_185270273.1">
    <property type="nucleotide sequence ID" value="NZ_CP055156.1"/>
</dbReference>
<keyword evidence="2" id="KW-1185">Reference proteome</keyword>
<dbReference type="EMBL" id="CP055156">
    <property type="protein sequence ID" value="QNF33791.1"/>
    <property type="molecule type" value="Genomic_DNA"/>
</dbReference>
<dbReference type="KEGG" id="aswu:HUW51_14065"/>
<gene>
    <name evidence="1" type="ORF">HUW51_14065</name>
</gene>
<evidence type="ECO:0000313" key="1">
    <source>
        <dbReference type="EMBL" id="QNF33791.1"/>
    </source>
</evidence>
<dbReference type="AlphaFoldDB" id="A0A7G7G9F7"/>
<sequence>MKSSSSLRIQLNYAFSFTLAIILVLLFTPNRLMAQSTNQNTTDLKQFAGTYQLLGKQDLALQISPAANGLTLKEMWSNREINFKQNAGLSFVAEEHPDFTLDFARDAGGTIHQVTAFKRDIWIRSNPGNSEKQRTAAETTRLNLAYQKIFLAFQEAINTNATDQIQNFMKTYLDESLLSAATMEGLIAKAKEMYQNTGGITLDPTKPINPETGTATFKSKKQGIPFQMNFTLNTAGKITNFGMQE</sequence>
<organism evidence="1 2">
    <name type="scientific">Adhaeribacter swui</name>
    <dbReference type="NCBI Taxonomy" id="2086471"/>
    <lineage>
        <taxon>Bacteria</taxon>
        <taxon>Pseudomonadati</taxon>
        <taxon>Bacteroidota</taxon>
        <taxon>Cytophagia</taxon>
        <taxon>Cytophagales</taxon>
        <taxon>Hymenobacteraceae</taxon>
        <taxon>Adhaeribacter</taxon>
    </lineage>
</organism>